<evidence type="ECO:0000256" key="10">
    <source>
        <dbReference type="ARBA" id="ARBA00023944"/>
    </source>
</evidence>
<dbReference type="KEGG" id="dci:103506703"/>
<dbReference type="STRING" id="121845.A0A1S3CWS1"/>
<dbReference type="GO" id="GO:0004408">
    <property type="term" value="F:holocytochrome-c synthase activity"/>
    <property type="evidence" value="ECO:0007669"/>
    <property type="project" value="UniProtKB-EC"/>
</dbReference>
<proteinExistence type="inferred from homology"/>
<keyword evidence="3 11" id="KW-0349">Heme</keyword>
<gene>
    <name evidence="15" type="primary">LOC103506703</name>
</gene>
<evidence type="ECO:0000259" key="13">
    <source>
        <dbReference type="Pfam" id="PF15797"/>
    </source>
</evidence>
<feature type="region of interest" description="Disordered" evidence="12">
    <location>
        <begin position="367"/>
        <end position="456"/>
    </location>
</feature>
<evidence type="ECO:0000256" key="9">
    <source>
        <dbReference type="ARBA" id="ARBA00023239"/>
    </source>
</evidence>
<accession>A0A1S3CWS1</accession>
<feature type="domain" description="DUF4706" evidence="13">
    <location>
        <begin position="12"/>
        <end position="78"/>
    </location>
</feature>
<feature type="compositionally biased region" description="Pro residues" evidence="12">
    <location>
        <begin position="373"/>
        <end position="382"/>
    </location>
</feature>
<keyword evidence="6 11" id="KW-0408">Iron</keyword>
<evidence type="ECO:0000313" key="14">
    <source>
        <dbReference type="Proteomes" id="UP000079169"/>
    </source>
</evidence>
<keyword evidence="5 11" id="KW-0999">Mitochondrion inner membrane</keyword>
<comment type="catalytic activity">
    <reaction evidence="10">
        <text>holo-[cytochrome c] = apo-[cytochrome c] + heme b</text>
        <dbReference type="Rhea" id="RHEA:22648"/>
        <dbReference type="Rhea" id="RHEA-COMP:10725"/>
        <dbReference type="Rhea" id="RHEA-COMP:10726"/>
        <dbReference type="ChEBI" id="CHEBI:29950"/>
        <dbReference type="ChEBI" id="CHEBI:60344"/>
        <dbReference type="ChEBI" id="CHEBI:83739"/>
        <dbReference type="EC" id="4.4.1.17"/>
    </reaction>
    <physiologicalReaction direction="right-to-left" evidence="10">
        <dbReference type="Rhea" id="RHEA:22650"/>
    </physiologicalReaction>
</comment>
<dbReference type="InterPro" id="IPR031600">
    <property type="entry name" value="DUF4706"/>
</dbReference>
<sequence length="508" mass="58076">MTKSKDQLFEDYIKSCNNVLADRILEDIHMCKQEEKWRNLTTEKERNQCLDNMLIDPGIVKKYAQVKVAHQYAYPVLYKHCWFTKSQLDLYENLSNDYKYPTDSQTHKGDDGNKKSLTLSKIDDKFKLELINELKLKQFSNDQINTASQKANNVGLINKIKNKVTYSSKMPKMNQNPAPGQPFPLPKERQVSTIPKAKPDEEGPFWVYPSQQMFWNAMLRKGWRWKDDDLQLMLVFNSSTFLVFSFSQAHQYAYPVLYKHCWFTKSQLDLYENLSNDYKYPTDSQTHKGDDGNKKSLTLSKIDDKFKLELINELKLKQFSNDQINTASQKANNVGLINKIKNKVTYSSKVRSKDEDKQNLVDVKVHQIVPSKPKAPPPPPPTVKIKTTPTSPTNQSNTVGVDNVDKPQTNTTPSVTKAPKARPHKVAKPKKMPAPPPPSVHKAKPKEVTESVELSPQEHEDLLVDVTPGQDNSSEYSIATTTNLDSPTKSFCSIDDIPKTGFDFLDNW</sequence>
<dbReference type="GO" id="GO:0005743">
    <property type="term" value="C:mitochondrial inner membrane"/>
    <property type="evidence" value="ECO:0007669"/>
    <property type="project" value="UniProtKB-SubCell"/>
</dbReference>
<evidence type="ECO:0000256" key="4">
    <source>
        <dbReference type="ARBA" id="ARBA00022723"/>
    </source>
</evidence>
<evidence type="ECO:0000256" key="2">
    <source>
        <dbReference type="ARBA" id="ARBA00007255"/>
    </source>
</evidence>
<name>A0A1S3CWS1_DIACI</name>
<dbReference type="Pfam" id="PF15797">
    <property type="entry name" value="DUF4706"/>
    <property type="match status" value="1"/>
</dbReference>
<keyword evidence="14" id="KW-1185">Reference proteome</keyword>
<evidence type="ECO:0000256" key="1">
    <source>
        <dbReference type="ARBA" id="ARBA00004273"/>
    </source>
</evidence>
<dbReference type="RefSeq" id="XP_008469321.2">
    <property type="nucleotide sequence ID" value="XM_008471099.3"/>
</dbReference>
<comment type="function">
    <text evidence="11">Lyase that catalyzes the covalent linking of the heme group to the cytochrome C apoprotein to produce the mature functional cytochrome.</text>
</comment>
<keyword evidence="8 11" id="KW-0472">Membrane</keyword>
<evidence type="ECO:0000256" key="7">
    <source>
        <dbReference type="ARBA" id="ARBA00023128"/>
    </source>
</evidence>
<evidence type="ECO:0000256" key="8">
    <source>
        <dbReference type="ARBA" id="ARBA00023136"/>
    </source>
</evidence>
<evidence type="ECO:0000256" key="12">
    <source>
        <dbReference type="SAM" id="MobiDB-lite"/>
    </source>
</evidence>
<dbReference type="AlphaFoldDB" id="A0A1S3CWS1"/>
<dbReference type="PANTHER" id="PTHR12743">
    <property type="entry name" value="CYTOCHROME C1 HEME LYASE"/>
    <property type="match status" value="1"/>
</dbReference>
<protein>
    <recommendedName>
        <fullName evidence="11">Holocytochrome c-type synthase</fullName>
        <ecNumber evidence="11">4.4.1.17</ecNumber>
    </recommendedName>
</protein>
<dbReference type="PANTHER" id="PTHR12743:SF0">
    <property type="entry name" value="HOLOCYTOCHROME C-TYPE SYNTHASE"/>
    <property type="match status" value="1"/>
</dbReference>
<dbReference type="InterPro" id="IPR000511">
    <property type="entry name" value="Holocyt_c/c1_synthase"/>
</dbReference>
<dbReference type="GO" id="GO:0046872">
    <property type="term" value="F:metal ion binding"/>
    <property type="evidence" value="ECO:0007669"/>
    <property type="project" value="UniProtKB-KW"/>
</dbReference>
<comment type="subcellular location">
    <subcellularLocation>
        <location evidence="1 11">Mitochondrion inner membrane</location>
    </subcellularLocation>
</comment>
<evidence type="ECO:0000256" key="11">
    <source>
        <dbReference type="RuleBase" id="RU363130"/>
    </source>
</evidence>
<keyword evidence="9 11" id="KW-0456">Lyase</keyword>
<dbReference type="EC" id="4.4.1.17" evidence="11"/>
<evidence type="ECO:0000256" key="6">
    <source>
        <dbReference type="ARBA" id="ARBA00023004"/>
    </source>
</evidence>
<feature type="compositionally biased region" description="Low complexity" evidence="12">
    <location>
        <begin position="383"/>
        <end position="398"/>
    </location>
</feature>
<feature type="compositionally biased region" description="Basic residues" evidence="12">
    <location>
        <begin position="419"/>
        <end position="431"/>
    </location>
</feature>
<dbReference type="Pfam" id="PF01265">
    <property type="entry name" value="Cyto_heme_lyase"/>
    <property type="match status" value="1"/>
</dbReference>
<dbReference type="PaxDb" id="121845-A0A1S3CWS1"/>
<reference evidence="15" key="1">
    <citation type="submission" date="2025-08" db="UniProtKB">
        <authorList>
            <consortium name="RefSeq"/>
        </authorList>
    </citation>
    <scope>IDENTIFICATION</scope>
</reference>
<keyword evidence="7 11" id="KW-0496">Mitochondrion</keyword>
<evidence type="ECO:0000313" key="15">
    <source>
        <dbReference type="RefSeq" id="XP_008469321.2"/>
    </source>
</evidence>
<dbReference type="CTD" id="42590"/>
<dbReference type="GeneID" id="103506703"/>
<feature type="compositionally biased region" description="Polar residues" evidence="12">
    <location>
        <begin position="406"/>
        <end position="415"/>
    </location>
</feature>
<organism evidence="14 15">
    <name type="scientific">Diaphorina citri</name>
    <name type="common">Asian citrus psyllid</name>
    <dbReference type="NCBI Taxonomy" id="121845"/>
    <lineage>
        <taxon>Eukaryota</taxon>
        <taxon>Metazoa</taxon>
        <taxon>Ecdysozoa</taxon>
        <taxon>Arthropoda</taxon>
        <taxon>Hexapoda</taxon>
        <taxon>Insecta</taxon>
        <taxon>Pterygota</taxon>
        <taxon>Neoptera</taxon>
        <taxon>Paraneoptera</taxon>
        <taxon>Hemiptera</taxon>
        <taxon>Sternorrhyncha</taxon>
        <taxon>Psylloidea</taxon>
        <taxon>Psyllidae</taxon>
        <taxon>Diaphorininae</taxon>
        <taxon>Diaphorina</taxon>
    </lineage>
</organism>
<evidence type="ECO:0000256" key="5">
    <source>
        <dbReference type="ARBA" id="ARBA00022792"/>
    </source>
</evidence>
<comment type="similarity">
    <text evidence="2 11">Belongs to the cytochrome c-type heme lyase family.</text>
</comment>
<evidence type="ECO:0000256" key="3">
    <source>
        <dbReference type="ARBA" id="ARBA00022617"/>
    </source>
</evidence>
<dbReference type="Proteomes" id="UP000079169">
    <property type="component" value="Unplaced"/>
</dbReference>
<keyword evidence="4 11" id="KW-0479">Metal-binding</keyword>